<proteinExistence type="predicted"/>
<keyword evidence="1" id="KW-0812">Transmembrane</keyword>
<name>A0ABX4HDD2_9GAMM</name>
<keyword evidence="1" id="KW-0472">Membrane</keyword>
<dbReference type="EMBL" id="NSKA01000013">
    <property type="protein sequence ID" value="PAU70328.1"/>
    <property type="molecule type" value="Genomic_DNA"/>
</dbReference>
<dbReference type="InterPro" id="IPR006860">
    <property type="entry name" value="FecR"/>
</dbReference>
<evidence type="ECO:0000256" key="1">
    <source>
        <dbReference type="SAM" id="Phobius"/>
    </source>
</evidence>
<sequence>MCINDGGVMNKSSSWSSLKAKSLLQRFLGVVVGGVLLVTCGLSYASDTHHQVMPGDTLWDISEYYYGTPDEWPTLQQLNAIADPFKLQPDTMVDLSAFDPFPLSVLYRSGDAWLVEENGEKLLESGDTIEVDSVIQTGPGSSLTVQMRDGARAVVPSNSRIVLKREGESGITFQLEQGEIESYVPSNRMRRRAYNIKTNTGVLGVRGTHFRAGYSNETLVTSVYEGNVAAQNRIGTAEASISKGEGARIDETGGIQVVRLLPPPDDVDITSLPNEAIQIDILSPMQGKTYRVQIASDPNFLTIIRDQRSEGGQIQLAPLSPGFYHLRIAAVDDFGIEGDSAIFVIHHHGNRVSVKQEEGSWVFEWLHRAQITYRLQLAADHEFTKVLLDYEPQNNGPLRVSRLPGNEIFWRVVSLDERTGMTVVLDTGTLNDTGQ</sequence>
<keyword evidence="4" id="KW-1185">Reference proteome</keyword>
<dbReference type="Gene3D" id="2.60.120.1440">
    <property type="match status" value="1"/>
</dbReference>
<dbReference type="Pfam" id="PF04773">
    <property type="entry name" value="FecR"/>
    <property type="match status" value="1"/>
</dbReference>
<comment type="caution">
    <text evidence="3">The sequence shown here is derived from an EMBL/GenBank/DDBJ whole genome shotgun (WGS) entry which is preliminary data.</text>
</comment>
<accession>A0ABX4HDD2</accession>
<dbReference type="InterPro" id="IPR036779">
    <property type="entry name" value="LysM_dom_sf"/>
</dbReference>
<dbReference type="Pfam" id="PF01476">
    <property type="entry name" value="LysM"/>
    <property type="match status" value="1"/>
</dbReference>
<keyword evidence="1" id="KW-1133">Transmembrane helix</keyword>
<evidence type="ECO:0000259" key="2">
    <source>
        <dbReference type="PROSITE" id="PS51782"/>
    </source>
</evidence>
<dbReference type="PROSITE" id="PS51782">
    <property type="entry name" value="LYSM"/>
    <property type="match status" value="1"/>
</dbReference>
<dbReference type="PANTHER" id="PTHR38731:SF1">
    <property type="entry name" value="FECR PROTEIN DOMAIN-CONTAINING PROTEIN"/>
    <property type="match status" value="1"/>
</dbReference>
<dbReference type="CDD" id="cd00118">
    <property type="entry name" value="LysM"/>
    <property type="match status" value="1"/>
</dbReference>
<evidence type="ECO:0000313" key="4">
    <source>
        <dbReference type="Proteomes" id="UP000218675"/>
    </source>
</evidence>
<organism evidence="3 4">
    <name type="scientific">Vreelandella alkaliphila</name>
    <dbReference type="NCBI Taxonomy" id="272774"/>
    <lineage>
        <taxon>Bacteria</taxon>
        <taxon>Pseudomonadati</taxon>
        <taxon>Pseudomonadota</taxon>
        <taxon>Gammaproteobacteria</taxon>
        <taxon>Oceanospirillales</taxon>
        <taxon>Halomonadaceae</taxon>
        <taxon>Vreelandella</taxon>
    </lineage>
</organism>
<reference evidence="3 4" key="1">
    <citation type="submission" date="2017-08" db="EMBL/GenBank/DDBJ databases">
        <title>Halomonas binhaiensis sp. nov., isolated from saline alkaline soil.</title>
        <authorList>
            <person name="Wang D."/>
            <person name="Zhang G."/>
        </authorList>
    </citation>
    <scope>NUCLEOTIDE SEQUENCE [LARGE SCALE GENOMIC DNA]</scope>
    <source>
        <strain evidence="3 4">WN018</strain>
    </source>
</reference>
<evidence type="ECO:0000313" key="3">
    <source>
        <dbReference type="EMBL" id="PAU70328.1"/>
    </source>
</evidence>
<dbReference type="Gene3D" id="3.10.350.10">
    <property type="entry name" value="LysM domain"/>
    <property type="match status" value="1"/>
</dbReference>
<feature type="transmembrane region" description="Helical" evidence="1">
    <location>
        <begin position="27"/>
        <end position="45"/>
    </location>
</feature>
<gene>
    <name evidence="3" type="ORF">CK497_18380</name>
</gene>
<dbReference type="InterPro" id="IPR018392">
    <property type="entry name" value="LysM"/>
</dbReference>
<dbReference type="Proteomes" id="UP000218675">
    <property type="component" value="Unassembled WGS sequence"/>
</dbReference>
<dbReference type="PANTHER" id="PTHR38731">
    <property type="entry name" value="LIPL45-RELATED LIPOPROTEIN-RELATED"/>
    <property type="match status" value="1"/>
</dbReference>
<protein>
    <recommendedName>
        <fullName evidence="2">LysM domain-containing protein</fullName>
    </recommendedName>
</protein>
<feature type="domain" description="LysM" evidence="2">
    <location>
        <begin position="48"/>
        <end position="95"/>
    </location>
</feature>